<name>A0A4Y3RHY6_9ACTN</name>
<reference evidence="2 3" key="1">
    <citation type="submission" date="2019-06" db="EMBL/GenBank/DDBJ databases">
        <title>Whole genome shotgun sequence of Streptomyces gardneri NBRC 12865.</title>
        <authorList>
            <person name="Hosoyama A."/>
            <person name="Uohara A."/>
            <person name="Ohji S."/>
            <person name="Ichikawa N."/>
        </authorList>
    </citation>
    <scope>NUCLEOTIDE SEQUENCE [LARGE SCALE GENOMIC DNA]</scope>
    <source>
        <strain evidence="2 3">NBRC 12865</strain>
    </source>
</reference>
<proteinExistence type="predicted"/>
<gene>
    <name evidence="2" type="ORF">SGA01_28970</name>
</gene>
<evidence type="ECO:0000256" key="1">
    <source>
        <dbReference type="SAM" id="MobiDB-lite"/>
    </source>
</evidence>
<sequence>MLGVDDFALYGDIDIYGTLLLDATAPAIMSTRSRYSVLPPHSHQTPHPRRQCDTPDPSPRLWGW</sequence>
<organism evidence="2 3">
    <name type="scientific">Streptomyces gardneri</name>
    <dbReference type="NCBI Taxonomy" id="66892"/>
    <lineage>
        <taxon>Bacteria</taxon>
        <taxon>Bacillati</taxon>
        <taxon>Actinomycetota</taxon>
        <taxon>Actinomycetes</taxon>
        <taxon>Kitasatosporales</taxon>
        <taxon>Streptomycetaceae</taxon>
        <taxon>Streptomyces</taxon>
    </lineage>
</organism>
<dbReference type="EMBL" id="BJMN01000016">
    <property type="protein sequence ID" value="GEB57292.1"/>
    <property type="molecule type" value="Genomic_DNA"/>
</dbReference>
<evidence type="ECO:0000313" key="2">
    <source>
        <dbReference type="EMBL" id="GEB57292.1"/>
    </source>
</evidence>
<feature type="region of interest" description="Disordered" evidence="1">
    <location>
        <begin position="36"/>
        <end position="64"/>
    </location>
</feature>
<evidence type="ECO:0000313" key="3">
    <source>
        <dbReference type="Proteomes" id="UP000315226"/>
    </source>
</evidence>
<protein>
    <submittedName>
        <fullName evidence="2">Uncharacterized protein</fullName>
    </submittedName>
</protein>
<comment type="caution">
    <text evidence="2">The sequence shown here is derived from an EMBL/GenBank/DDBJ whole genome shotgun (WGS) entry which is preliminary data.</text>
</comment>
<dbReference type="Proteomes" id="UP000315226">
    <property type="component" value="Unassembled WGS sequence"/>
</dbReference>
<dbReference type="AlphaFoldDB" id="A0A4Y3RHY6"/>
<keyword evidence="3" id="KW-1185">Reference proteome</keyword>
<accession>A0A4Y3RHY6</accession>